<evidence type="ECO:0000313" key="2">
    <source>
        <dbReference type="Proteomes" id="UP000838756"/>
    </source>
</evidence>
<keyword evidence="2" id="KW-1185">Reference proteome</keyword>
<reference evidence="1" key="1">
    <citation type="submission" date="2022-03" db="EMBL/GenBank/DDBJ databases">
        <authorList>
            <person name="Lindestad O."/>
        </authorList>
    </citation>
    <scope>NUCLEOTIDE SEQUENCE</scope>
</reference>
<gene>
    <name evidence="1" type="primary">jg4086</name>
    <name evidence="1" type="ORF">PAEG_LOCUS17486</name>
</gene>
<name>A0A8S4RT00_9NEOP</name>
<dbReference type="AlphaFoldDB" id="A0A8S4RT00"/>
<evidence type="ECO:0000313" key="1">
    <source>
        <dbReference type="EMBL" id="CAH2241016.1"/>
    </source>
</evidence>
<dbReference type="EMBL" id="CAKXAJ010025562">
    <property type="protein sequence ID" value="CAH2241016.1"/>
    <property type="molecule type" value="Genomic_DNA"/>
</dbReference>
<protein>
    <submittedName>
        <fullName evidence="1">Jg4086 protein</fullName>
    </submittedName>
</protein>
<dbReference type="Proteomes" id="UP000838756">
    <property type="component" value="Unassembled WGS sequence"/>
</dbReference>
<organism evidence="1 2">
    <name type="scientific">Pararge aegeria aegeria</name>
    <dbReference type="NCBI Taxonomy" id="348720"/>
    <lineage>
        <taxon>Eukaryota</taxon>
        <taxon>Metazoa</taxon>
        <taxon>Ecdysozoa</taxon>
        <taxon>Arthropoda</taxon>
        <taxon>Hexapoda</taxon>
        <taxon>Insecta</taxon>
        <taxon>Pterygota</taxon>
        <taxon>Neoptera</taxon>
        <taxon>Endopterygota</taxon>
        <taxon>Lepidoptera</taxon>
        <taxon>Glossata</taxon>
        <taxon>Ditrysia</taxon>
        <taxon>Papilionoidea</taxon>
        <taxon>Nymphalidae</taxon>
        <taxon>Satyrinae</taxon>
        <taxon>Satyrini</taxon>
        <taxon>Parargina</taxon>
        <taxon>Pararge</taxon>
    </lineage>
</organism>
<dbReference type="OrthoDB" id="407509at2759"/>
<proteinExistence type="predicted"/>
<accession>A0A8S4RT00</accession>
<sequence>MLEVSLRDQIKNEEIRRRTGDTDIAQQVAKLKWKWAGHIARRTDRRRGSKVLEWRPRTGKRSVRRPPARWADVIKRVAGSRWKQAAQDRGFWNSLQNRLLLLQSEDRFCKTVTKRPWQIEVDIAASQM</sequence>
<comment type="caution">
    <text evidence="1">The sequence shown here is derived from an EMBL/GenBank/DDBJ whole genome shotgun (WGS) entry which is preliminary data.</text>
</comment>